<evidence type="ECO:0000313" key="7">
    <source>
        <dbReference type="EMBL" id="CAI3986803.1"/>
    </source>
</evidence>
<feature type="transmembrane region" description="Helical" evidence="4">
    <location>
        <begin position="184"/>
        <end position="203"/>
    </location>
</feature>
<protein>
    <recommendedName>
        <fullName evidence="6">PI3K/PI4K catalytic domain-containing protein</fullName>
    </recommendedName>
</protein>
<feature type="transmembrane region" description="Helical" evidence="4">
    <location>
        <begin position="215"/>
        <end position="237"/>
    </location>
</feature>
<dbReference type="PROSITE" id="PS50290">
    <property type="entry name" value="PI3_4_KINASE_3"/>
    <property type="match status" value="1"/>
</dbReference>
<feature type="compositionally biased region" description="Low complexity" evidence="3">
    <location>
        <begin position="629"/>
        <end position="638"/>
    </location>
</feature>
<feature type="transmembrane region" description="Helical" evidence="4">
    <location>
        <begin position="149"/>
        <end position="172"/>
    </location>
</feature>
<feature type="transmembrane region" description="Helical" evidence="4">
    <location>
        <begin position="318"/>
        <end position="337"/>
    </location>
</feature>
<evidence type="ECO:0000259" key="6">
    <source>
        <dbReference type="PROSITE" id="PS50290"/>
    </source>
</evidence>
<dbReference type="SMART" id="SM00146">
    <property type="entry name" value="PI3Kc"/>
    <property type="match status" value="1"/>
</dbReference>
<keyword evidence="2" id="KW-0418">Kinase</keyword>
<evidence type="ECO:0000313" key="8">
    <source>
        <dbReference type="EMBL" id="CAL1140178.1"/>
    </source>
</evidence>
<evidence type="ECO:0000256" key="2">
    <source>
        <dbReference type="ARBA" id="ARBA00022777"/>
    </source>
</evidence>
<dbReference type="EMBL" id="CAMXCT030001112">
    <property type="protein sequence ID" value="CAL4774115.1"/>
    <property type="molecule type" value="Genomic_DNA"/>
</dbReference>
<dbReference type="PROSITE" id="PS00916">
    <property type="entry name" value="PI3_4_KINASE_2"/>
    <property type="match status" value="1"/>
</dbReference>
<dbReference type="EMBL" id="CAMXCT010001112">
    <property type="protein sequence ID" value="CAI3986803.1"/>
    <property type="molecule type" value="Genomic_DNA"/>
</dbReference>
<reference evidence="8" key="2">
    <citation type="submission" date="2024-04" db="EMBL/GenBank/DDBJ databases">
        <authorList>
            <person name="Chen Y."/>
            <person name="Shah S."/>
            <person name="Dougan E. K."/>
            <person name="Thang M."/>
            <person name="Chan C."/>
        </authorList>
    </citation>
    <scope>NUCLEOTIDE SEQUENCE [LARGE SCALE GENOMIC DNA]</scope>
</reference>
<feature type="compositionally biased region" description="Polar residues" evidence="3">
    <location>
        <begin position="677"/>
        <end position="688"/>
    </location>
</feature>
<dbReference type="AlphaFoldDB" id="A0A9P1C8Y1"/>
<dbReference type="EMBL" id="CAMXCT020001112">
    <property type="protein sequence ID" value="CAL1140178.1"/>
    <property type="molecule type" value="Genomic_DNA"/>
</dbReference>
<dbReference type="Gene3D" id="1.10.1070.11">
    <property type="entry name" value="Phosphatidylinositol 3-/4-kinase, catalytic domain"/>
    <property type="match status" value="1"/>
</dbReference>
<feature type="compositionally biased region" description="Basic and acidic residues" evidence="3">
    <location>
        <begin position="589"/>
        <end position="608"/>
    </location>
</feature>
<dbReference type="Proteomes" id="UP001152797">
    <property type="component" value="Unassembled WGS sequence"/>
</dbReference>
<dbReference type="InterPro" id="IPR015433">
    <property type="entry name" value="PI3/4_kinase"/>
</dbReference>
<dbReference type="GO" id="GO:0034272">
    <property type="term" value="C:phosphatidylinositol 3-kinase complex, class III, type II"/>
    <property type="evidence" value="ECO:0007669"/>
    <property type="project" value="TreeGrafter"/>
</dbReference>
<accession>A0A9P1C8Y1</accession>
<keyword evidence="4" id="KW-1133">Transmembrane helix</keyword>
<dbReference type="GO" id="GO:0006897">
    <property type="term" value="P:endocytosis"/>
    <property type="evidence" value="ECO:0007669"/>
    <property type="project" value="TreeGrafter"/>
</dbReference>
<proteinExistence type="predicted"/>
<dbReference type="InterPro" id="IPR011009">
    <property type="entry name" value="Kinase-like_dom_sf"/>
</dbReference>
<keyword evidence="9" id="KW-1185">Reference proteome</keyword>
<comment type="caution">
    <text evidence="7">The sequence shown here is derived from an EMBL/GenBank/DDBJ whole genome shotgun (WGS) entry which is preliminary data.</text>
</comment>
<evidence type="ECO:0000256" key="4">
    <source>
        <dbReference type="SAM" id="Phobius"/>
    </source>
</evidence>
<dbReference type="Pfam" id="PF00454">
    <property type="entry name" value="PI3_PI4_kinase"/>
    <property type="match status" value="1"/>
</dbReference>
<dbReference type="GO" id="GO:0000045">
    <property type="term" value="P:autophagosome assembly"/>
    <property type="evidence" value="ECO:0007669"/>
    <property type="project" value="TreeGrafter"/>
</dbReference>
<dbReference type="InterPro" id="IPR042236">
    <property type="entry name" value="PI3K_accessory_sf"/>
</dbReference>
<dbReference type="GO" id="GO:0005777">
    <property type="term" value="C:peroxisome"/>
    <property type="evidence" value="ECO:0007669"/>
    <property type="project" value="TreeGrafter"/>
</dbReference>
<gene>
    <name evidence="7" type="ORF">C1SCF055_LOCUS14123</name>
</gene>
<dbReference type="GO" id="GO:0016303">
    <property type="term" value="F:1-phosphatidylinositol-3-kinase activity"/>
    <property type="evidence" value="ECO:0007669"/>
    <property type="project" value="TreeGrafter"/>
</dbReference>
<sequence>MPALGMLLSHFLCFLFLRTEKTRRSRCPPVIVALSQIGALLELSPYPLCPTCPKKPQQAAIAVELAERSEANSFISSFSFPPSTSVSYALDPASVLSDPEDLNKLRARVLRKICVAAVPESVCFIVLALDRLLAEAHHTHGFWHPVNPLIAVAISGTLATYLVAWGFTDIIISMWVKTDFVQDNARLVTFFYLVEICSWWPFLFEIAEGGNILKMVHYLSSELVVMILLVVIGFYAIPGGGKFRGSLLKISLHFIGQVALAATLSPFLAGANLLFFDNSLTFRFLNALYYPVRYLHVAWYIMNLAPDVRIEEIMMDPLTGFAITCLFIQIVLVYVVVPSKRRASVQQSAEEFQQKTGGALEVTAVKSVQGERRESQTKMHRSNTGLRASVFHELARGSSEDSFVEVLNALGDTFEALLLASQADSPRVRCAVLGVAIHPLSKASPAMLLQLLPLILPQLLLALRWRTVEDIEDCPLSCFLIEKALALDSTNFVSMVYWQLLGLATDRSDKAWPMYQDVRLRLLNALLQSDFNGRQYNSNFCNQAIGQIADQKRLSYQVRMVARAVASATGGHAGRTAALRKQLTLLQERRERRAEQAQSFDEKPEATRSTRSSLQEEVGDMIDMERVPSASSLSAGRRSSTRPDEPTRGRKQVGFSPEVADSEAGSPPRERLPSGVLGNSPSDFSRQGSGSGLQDFPKETDAQRCCRCCFRKSPKTKVDSIVEEWKADPSMQQFGNQEMSLLDACGTPLPVEPSLPLGALQTKRCFVANSAVAPVVFAYEDNHSKGSTEGSHLHLYAMKKGDDLRQDAFVLQIFRIMETTWAEHGLREVSLMPYNALALSPKEGMAAFVPRAKNVATILQEFDGDISQFLKKHCAGSMSAAYDQLCGSTAGYCIATYLLGIGDRHLDNIMITQDGHFFHIDFGFVLGDDPKPGAPSVRVPREVLEVLRQSGRYERFRDLLREAFTLVRRTARLWTALLALASSAGGNGVTPLQNDSDRAIHTVRQRLHLELNDAAAAAEITAEVEQNAAAMLPVIYDKLHQAGLFWH</sequence>
<evidence type="ECO:0000256" key="1">
    <source>
        <dbReference type="ARBA" id="ARBA00022679"/>
    </source>
</evidence>
<keyword evidence="4" id="KW-0472">Membrane</keyword>
<keyword evidence="5" id="KW-0732">Signal</keyword>
<keyword evidence="4" id="KW-0812">Transmembrane</keyword>
<feature type="chain" id="PRO_5043270217" description="PI3K/PI4K catalytic domain-containing protein" evidence="5">
    <location>
        <begin position="25"/>
        <end position="1047"/>
    </location>
</feature>
<organism evidence="7">
    <name type="scientific">Cladocopium goreaui</name>
    <dbReference type="NCBI Taxonomy" id="2562237"/>
    <lineage>
        <taxon>Eukaryota</taxon>
        <taxon>Sar</taxon>
        <taxon>Alveolata</taxon>
        <taxon>Dinophyceae</taxon>
        <taxon>Suessiales</taxon>
        <taxon>Symbiodiniaceae</taxon>
        <taxon>Cladocopium</taxon>
    </lineage>
</organism>
<feature type="region of interest" description="Disordered" evidence="3">
    <location>
        <begin position="589"/>
        <end position="697"/>
    </location>
</feature>
<dbReference type="Gene3D" id="3.30.1010.10">
    <property type="entry name" value="Phosphatidylinositol 3-kinase Catalytic Subunit, Chain A, domain 4"/>
    <property type="match status" value="1"/>
</dbReference>
<dbReference type="InterPro" id="IPR018936">
    <property type="entry name" value="PI3/4_kinase_CS"/>
</dbReference>
<name>A0A9P1C8Y1_9DINO</name>
<evidence type="ECO:0000256" key="5">
    <source>
        <dbReference type="SAM" id="SignalP"/>
    </source>
</evidence>
<feature type="transmembrane region" description="Helical" evidence="4">
    <location>
        <begin position="258"/>
        <end position="276"/>
    </location>
</feature>
<keyword evidence="1" id="KW-0808">Transferase</keyword>
<feature type="signal peptide" evidence="5">
    <location>
        <begin position="1"/>
        <end position="24"/>
    </location>
</feature>
<dbReference type="PANTHER" id="PTHR10048:SF7">
    <property type="entry name" value="PHOSPHATIDYLINOSITOL 3-KINASE CATALYTIC SUBUNIT TYPE 3"/>
    <property type="match status" value="1"/>
</dbReference>
<evidence type="ECO:0000256" key="3">
    <source>
        <dbReference type="SAM" id="MobiDB-lite"/>
    </source>
</evidence>
<dbReference type="PROSITE" id="PS00915">
    <property type="entry name" value="PI3_4_KINASE_1"/>
    <property type="match status" value="1"/>
</dbReference>
<evidence type="ECO:0000313" key="9">
    <source>
        <dbReference type="Proteomes" id="UP001152797"/>
    </source>
</evidence>
<feature type="domain" description="PI3K/PI4K catalytic" evidence="6">
    <location>
        <begin position="761"/>
        <end position="1032"/>
    </location>
</feature>
<dbReference type="GO" id="GO:0005768">
    <property type="term" value="C:endosome"/>
    <property type="evidence" value="ECO:0007669"/>
    <property type="project" value="TreeGrafter"/>
</dbReference>
<dbReference type="GO" id="GO:0000407">
    <property type="term" value="C:phagophore assembly site"/>
    <property type="evidence" value="ECO:0007669"/>
    <property type="project" value="TreeGrafter"/>
</dbReference>
<dbReference type="OrthoDB" id="67688at2759"/>
<reference evidence="7" key="1">
    <citation type="submission" date="2022-10" db="EMBL/GenBank/DDBJ databases">
        <authorList>
            <person name="Chen Y."/>
            <person name="Dougan E. K."/>
            <person name="Chan C."/>
            <person name="Rhodes N."/>
            <person name="Thang M."/>
        </authorList>
    </citation>
    <scope>NUCLEOTIDE SEQUENCE</scope>
</reference>
<dbReference type="PANTHER" id="PTHR10048">
    <property type="entry name" value="PHOSPHATIDYLINOSITOL KINASE"/>
    <property type="match status" value="1"/>
</dbReference>
<dbReference type="GO" id="GO:0034271">
    <property type="term" value="C:phosphatidylinositol 3-kinase complex, class III, type I"/>
    <property type="evidence" value="ECO:0007669"/>
    <property type="project" value="TreeGrafter"/>
</dbReference>
<dbReference type="InterPro" id="IPR036940">
    <property type="entry name" value="PI3/4_kinase_cat_sf"/>
</dbReference>
<dbReference type="InterPro" id="IPR000403">
    <property type="entry name" value="PI3/4_kinase_cat_dom"/>
</dbReference>
<dbReference type="Gene3D" id="1.25.40.70">
    <property type="entry name" value="Phosphatidylinositol 3-kinase, accessory domain (PIK)"/>
    <property type="match status" value="1"/>
</dbReference>
<dbReference type="SUPFAM" id="SSF56112">
    <property type="entry name" value="Protein kinase-like (PK-like)"/>
    <property type="match status" value="1"/>
</dbReference>
<dbReference type="GO" id="GO:0048015">
    <property type="term" value="P:phosphatidylinositol-mediated signaling"/>
    <property type="evidence" value="ECO:0007669"/>
    <property type="project" value="TreeGrafter"/>
</dbReference>